<keyword evidence="1" id="KW-0472">Membrane</keyword>
<keyword evidence="3" id="KW-1185">Reference proteome</keyword>
<reference evidence="2" key="2">
    <citation type="submission" date="2020-11" db="EMBL/GenBank/DDBJ databases">
        <authorList>
            <person name="McCartney M.A."/>
            <person name="Auch B."/>
            <person name="Kono T."/>
            <person name="Mallez S."/>
            <person name="Becker A."/>
            <person name="Gohl D.M."/>
            <person name="Silverstein K.A.T."/>
            <person name="Koren S."/>
            <person name="Bechman K.B."/>
            <person name="Herman A."/>
            <person name="Abrahante J.E."/>
            <person name="Garbe J."/>
        </authorList>
    </citation>
    <scope>NUCLEOTIDE SEQUENCE</scope>
    <source>
        <strain evidence="2">Duluth1</strain>
        <tissue evidence="2">Whole animal</tissue>
    </source>
</reference>
<evidence type="ECO:0000313" key="3">
    <source>
        <dbReference type="Proteomes" id="UP000828390"/>
    </source>
</evidence>
<evidence type="ECO:0000313" key="2">
    <source>
        <dbReference type="EMBL" id="KAH3875787.1"/>
    </source>
</evidence>
<protein>
    <submittedName>
        <fullName evidence="2">Uncharacterized protein</fullName>
    </submittedName>
</protein>
<keyword evidence="1" id="KW-1133">Transmembrane helix</keyword>
<keyword evidence="1" id="KW-0812">Transmembrane</keyword>
<dbReference type="Proteomes" id="UP000828390">
    <property type="component" value="Unassembled WGS sequence"/>
</dbReference>
<evidence type="ECO:0000256" key="1">
    <source>
        <dbReference type="SAM" id="Phobius"/>
    </source>
</evidence>
<organism evidence="2 3">
    <name type="scientific">Dreissena polymorpha</name>
    <name type="common">Zebra mussel</name>
    <name type="synonym">Mytilus polymorpha</name>
    <dbReference type="NCBI Taxonomy" id="45954"/>
    <lineage>
        <taxon>Eukaryota</taxon>
        <taxon>Metazoa</taxon>
        <taxon>Spiralia</taxon>
        <taxon>Lophotrochozoa</taxon>
        <taxon>Mollusca</taxon>
        <taxon>Bivalvia</taxon>
        <taxon>Autobranchia</taxon>
        <taxon>Heteroconchia</taxon>
        <taxon>Euheterodonta</taxon>
        <taxon>Imparidentia</taxon>
        <taxon>Neoheterodontei</taxon>
        <taxon>Myida</taxon>
        <taxon>Dreissenoidea</taxon>
        <taxon>Dreissenidae</taxon>
        <taxon>Dreissena</taxon>
    </lineage>
</organism>
<feature type="transmembrane region" description="Helical" evidence="1">
    <location>
        <begin position="29"/>
        <end position="50"/>
    </location>
</feature>
<gene>
    <name evidence="2" type="ORF">DPMN_039064</name>
</gene>
<name>A0A9D4MI80_DREPO</name>
<dbReference type="AlphaFoldDB" id="A0A9D4MI80"/>
<reference evidence="2" key="1">
    <citation type="journal article" date="2019" name="bioRxiv">
        <title>The Genome of the Zebra Mussel, Dreissena polymorpha: A Resource for Invasive Species Research.</title>
        <authorList>
            <person name="McCartney M.A."/>
            <person name="Auch B."/>
            <person name="Kono T."/>
            <person name="Mallez S."/>
            <person name="Zhang Y."/>
            <person name="Obille A."/>
            <person name="Becker A."/>
            <person name="Abrahante J.E."/>
            <person name="Garbe J."/>
            <person name="Badalamenti J.P."/>
            <person name="Herman A."/>
            <person name="Mangelson H."/>
            <person name="Liachko I."/>
            <person name="Sullivan S."/>
            <person name="Sone E.D."/>
            <person name="Koren S."/>
            <person name="Silverstein K.A.T."/>
            <person name="Beckman K.B."/>
            <person name="Gohl D.M."/>
        </authorList>
    </citation>
    <scope>NUCLEOTIDE SEQUENCE</scope>
    <source>
        <strain evidence="2">Duluth1</strain>
        <tissue evidence="2">Whole animal</tissue>
    </source>
</reference>
<proteinExistence type="predicted"/>
<sequence>MYSSAVCGYGTIVVILAVNIFIRPWSVTILTYIGVAAGINVALGTASNFWEHTGVLAGVRPNRTEIPLPTS</sequence>
<dbReference type="EMBL" id="JAIWYP010000002">
    <property type="protein sequence ID" value="KAH3875787.1"/>
    <property type="molecule type" value="Genomic_DNA"/>
</dbReference>
<accession>A0A9D4MI80</accession>
<comment type="caution">
    <text evidence="2">The sequence shown here is derived from an EMBL/GenBank/DDBJ whole genome shotgun (WGS) entry which is preliminary data.</text>
</comment>
<feature type="transmembrane region" description="Helical" evidence="1">
    <location>
        <begin position="6"/>
        <end position="22"/>
    </location>
</feature>